<proteinExistence type="predicted"/>
<reference evidence="2" key="1">
    <citation type="journal article" date="2012" name="Genome Biol. Evol.">
        <title>The Oxytricha trifallax Mitochondrial Genome.</title>
        <authorList>
            <person name="Swart E.C."/>
            <person name="Nowacki M."/>
            <person name="Shum J."/>
            <person name="Stiles H."/>
            <person name="Higgins B.P."/>
            <person name="Doak T.G."/>
            <person name="Schotanus K."/>
            <person name="Magrini V.J."/>
            <person name="Minx P."/>
            <person name="Mardis E.R."/>
            <person name="Landweber L.F."/>
        </authorList>
    </citation>
    <scope>NUCLEOTIDE SEQUENCE</scope>
</reference>
<feature type="domain" description="NADH:ubiquinone oxidoreductase 30kDa subunit" evidence="1">
    <location>
        <begin position="2"/>
        <end position="49"/>
    </location>
</feature>
<dbReference type="InterPro" id="IPR001268">
    <property type="entry name" value="NADH_UbQ_OxRdtase_30kDa_su"/>
</dbReference>
<geneLocation type="mitochondrion" evidence="2"/>
<gene>
    <name evidence="2" type="primary">nad9_ii</name>
</gene>
<dbReference type="AlphaFoldDB" id="G9HRH4"/>
<dbReference type="Gene3D" id="3.30.460.80">
    <property type="entry name" value="NADH:ubiquinone oxidoreductase, 30kDa subunit"/>
    <property type="match status" value="1"/>
</dbReference>
<name>G9HRH4_9SPIT</name>
<evidence type="ECO:0000313" key="2">
    <source>
        <dbReference type="EMBL" id="AEV66686.1"/>
    </source>
</evidence>
<dbReference type="SUPFAM" id="SSF143243">
    <property type="entry name" value="Nqo5-like"/>
    <property type="match status" value="1"/>
</dbReference>
<evidence type="ECO:0000259" key="1">
    <source>
        <dbReference type="Pfam" id="PF00329"/>
    </source>
</evidence>
<dbReference type="EMBL" id="JN383843">
    <property type="protein sequence ID" value="AEV66686.1"/>
    <property type="molecule type" value="Genomic_DNA"/>
</dbReference>
<sequence length="73" mass="8449">MTELFLNANWLERETGELSGVFFYGKKDVRNLMLQYGDTSAPFKKSYPSVGLREIFYDSVSDLLIQNQTSIQF</sequence>
<dbReference type="GO" id="GO:0008137">
    <property type="term" value="F:NADH dehydrogenase (ubiquinone) activity"/>
    <property type="evidence" value="ECO:0007669"/>
    <property type="project" value="InterPro"/>
</dbReference>
<protein>
    <submittedName>
        <fullName evidence="2">Nad9_ii</fullName>
    </submittedName>
</protein>
<dbReference type="Pfam" id="PF00329">
    <property type="entry name" value="Complex1_30kDa"/>
    <property type="match status" value="1"/>
</dbReference>
<organism evidence="2">
    <name type="scientific">Oxytricha trifallax</name>
    <dbReference type="NCBI Taxonomy" id="1172189"/>
    <lineage>
        <taxon>Eukaryota</taxon>
        <taxon>Sar</taxon>
        <taxon>Alveolata</taxon>
        <taxon>Ciliophora</taxon>
        <taxon>Intramacronucleata</taxon>
        <taxon>Spirotrichea</taxon>
        <taxon>Stichotrichia</taxon>
        <taxon>Sporadotrichida</taxon>
        <taxon>Oxytrichidae</taxon>
        <taxon>Oxytrichinae</taxon>
        <taxon>Oxytricha</taxon>
    </lineage>
</organism>
<accession>G9HRH4</accession>
<dbReference type="InterPro" id="IPR037232">
    <property type="entry name" value="NADH_quin_OxRdtase_su_C/D-like"/>
</dbReference>
<keyword evidence="2" id="KW-0496">Mitochondrion</keyword>